<dbReference type="SUPFAM" id="SSF55144">
    <property type="entry name" value="LigT-like"/>
    <property type="match status" value="1"/>
</dbReference>
<dbReference type="EMBL" id="JBHSMT010000013">
    <property type="protein sequence ID" value="MFC5474099.1"/>
    <property type="molecule type" value="Genomic_DNA"/>
</dbReference>
<dbReference type="Pfam" id="PF13563">
    <property type="entry name" value="2_5_RNA_ligase2"/>
    <property type="match status" value="1"/>
</dbReference>
<evidence type="ECO:0000256" key="1">
    <source>
        <dbReference type="ARBA" id="ARBA00022801"/>
    </source>
</evidence>
<reference evidence="3" key="1">
    <citation type="journal article" date="2019" name="Int. J. Syst. Evol. Microbiol.">
        <title>The Global Catalogue of Microorganisms (GCM) 10K type strain sequencing project: providing services to taxonomists for standard genome sequencing and annotation.</title>
        <authorList>
            <consortium name="The Broad Institute Genomics Platform"/>
            <consortium name="The Broad Institute Genome Sequencing Center for Infectious Disease"/>
            <person name="Wu L."/>
            <person name="Ma J."/>
        </authorList>
    </citation>
    <scope>NUCLEOTIDE SEQUENCE [LARGE SCALE GENOMIC DNA]</scope>
    <source>
        <strain evidence="3">JCM 17066</strain>
    </source>
</reference>
<dbReference type="Gene3D" id="3.90.1140.10">
    <property type="entry name" value="Cyclic phosphodiesterase"/>
    <property type="match status" value="1"/>
</dbReference>
<organism evidence="2 3">
    <name type="scientific">Paraherbaspirillum soli</name>
    <dbReference type="NCBI Taxonomy" id="631222"/>
    <lineage>
        <taxon>Bacteria</taxon>
        <taxon>Pseudomonadati</taxon>
        <taxon>Pseudomonadota</taxon>
        <taxon>Betaproteobacteria</taxon>
        <taxon>Burkholderiales</taxon>
        <taxon>Oxalobacteraceae</taxon>
        <taxon>Paraherbaspirillum</taxon>
    </lineage>
</organism>
<dbReference type="GO" id="GO:0016874">
    <property type="term" value="F:ligase activity"/>
    <property type="evidence" value="ECO:0007669"/>
    <property type="project" value="UniProtKB-KW"/>
</dbReference>
<gene>
    <name evidence="2" type="ORF">ACFPM8_09005</name>
</gene>
<protein>
    <submittedName>
        <fullName evidence="2">2'-5' RNA ligase family protein</fullName>
    </submittedName>
</protein>
<proteinExistence type="predicted"/>
<keyword evidence="3" id="KW-1185">Reference proteome</keyword>
<dbReference type="RefSeq" id="WP_378997158.1">
    <property type="nucleotide sequence ID" value="NZ_JBHSMT010000013.1"/>
</dbReference>
<evidence type="ECO:0000313" key="3">
    <source>
        <dbReference type="Proteomes" id="UP001596045"/>
    </source>
</evidence>
<dbReference type="PANTHER" id="PTHR35561">
    <property type="entry name" value="RNA 2',3'-CYCLIC PHOSPHODIESTERASE"/>
    <property type="match status" value="1"/>
</dbReference>
<name>A0ABW0M8F9_9BURK</name>
<dbReference type="InterPro" id="IPR009097">
    <property type="entry name" value="Cyclic_Pdiesterase"/>
</dbReference>
<evidence type="ECO:0000313" key="2">
    <source>
        <dbReference type="EMBL" id="MFC5474099.1"/>
    </source>
</evidence>
<dbReference type="Proteomes" id="UP001596045">
    <property type="component" value="Unassembled WGS sequence"/>
</dbReference>
<comment type="caution">
    <text evidence="2">The sequence shown here is derived from an EMBL/GenBank/DDBJ whole genome shotgun (WGS) entry which is preliminary data.</text>
</comment>
<keyword evidence="1" id="KW-0378">Hydrolase</keyword>
<keyword evidence="2" id="KW-0436">Ligase</keyword>
<accession>A0ABW0M8F9</accession>
<dbReference type="InterPro" id="IPR004175">
    <property type="entry name" value="RNA_CPDase"/>
</dbReference>
<dbReference type="PANTHER" id="PTHR35561:SF1">
    <property type="entry name" value="RNA 2',3'-CYCLIC PHOSPHODIESTERASE"/>
    <property type="match status" value="1"/>
</dbReference>
<sequence>MSDLMSLPGFDPPPKPTDRLLFAVLPDISVAMCIEQLAHALRSKHALHGTPLHAGQLHITLLGLGDHVGLPKYLLAAAFWAASQITQEAFPVRFDKVLTFRYKSRVSDKYPTVLCSSEGATGLTILHKGLVDALRSIGFGGMSASLTPHMTLLYDRQKILEHTVEPVEWGVREFVLLRRHIDQRRPYSVLGKWPLRGVPHAGLF</sequence>